<organism evidence="1 2">
    <name type="scientific">Trichinella murrelli</name>
    <dbReference type="NCBI Taxonomy" id="144512"/>
    <lineage>
        <taxon>Eukaryota</taxon>
        <taxon>Metazoa</taxon>
        <taxon>Ecdysozoa</taxon>
        <taxon>Nematoda</taxon>
        <taxon>Enoplea</taxon>
        <taxon>Dorylaimia</taxon>
        <taxon>Trichinellida</taxon>
        <taxon>Trichinellidae</taxon>
        <taxon>Trichinella</taxon>
    </lineage>
</organism>
<gene>
    <name evidence="1" type="ORF">T05_10081</name>
</gene>
<comment type="caution">
    <text evidence="1">The sequence shown here is derived from an EMBL/GenBank/DDBJ whole genome shotgun (WGS) entry which is preliminary data.</text>
</comment>
<evidence type="ECO:0000313" key="1">
    <source>
        <dbReference type="EMBL" id="KRX32607.1"/>
    </source>
</evidence>
<protein>
    <submittedName>
        <fullName evidence="1">Uncharacterized protein</fullName>
    </submittedName>
</protein>
<sequence>MNFRIMSSKERKVMVRQKCDSVEVKVSMRRNSTLNGVRERKVEQNEVSQRRGKGKYEAYLYAEWSTLSGKYCAIKCFRAGICKFLFALGHSLRRRLGLNFKKFEIFKKLPEA</sequence>
<name>A0A0V0T0G8_9BILA</name>
<keyword evidence="2" id="KW-1185">Reference proteome</keyword>
<dbReference type="Proteomes" id="UP000055048">
    <property type="component" value="Unassembled WGS sequence"/>
</dbReference>
<dbReference type="EMBL" id="JYDJ01001126">
    <property type="protein sequence ID" value="KRX32607.1"/>
    <property type="molecule type" value="Genomic_DNA"/>
</dbReference>
<dbReference type="AlphaFoldDB" id="A0A0V0T0G8"/>
<evidence type="ECO:0000313" key="2">
    <source>
        <dbReference type="Proteomes" id="UP000055048"/>
    </source>
</evidence>
<reference evidence="1 2" key="1">
    <citation type="submission" date="2015-01" db="EMBL/GenBank/DDBJ databases">
        <title>Evolution of Trichinella species and genotypes.</title>
        <authorList>
            <person name="Korhonen P.K."/>
            <person name="Edoardo P."/>
            <person name="Giuseppe L.R."/>
            <person name="Gasser R.B."/>
        </authorList>
    </citation>
    <scope>NUCLEOTIDE SEQUENCE [LARGE SCALE GENOMIC DNA]</scope>
    <source>
        <strain evidence="1">ISS417</strain>
    </source>
</reference>
<accession>A0A0V0T0G8</accession>
<proteinExistence type="predicted"/>